<protein>
    <recommendedName>
        <fullName evidence="6">Ankyrin repeat domain-containing protein</fullName>
    </recommendedName>
</protein>
<organism evidence="4 5">
    <name type="scientific">Vogesella fluminis</name>
    <dbReference type="NCBI Taxonomy" id="1069161"/>
    <lineage>
        <taxon>Bacteria</taxon>
        <taxon>Pseudomonadati</taxon>
        <taxon>Pseudomonadota</taxon>
        <taxon>Betaproteobacteria</taxon>
        <taxon>Neisseriales</taxon>
        <taxon>Chromobacteriaceae</taxon>
        <taxon>Vogesella</taxon>
    </lineage>
</organism>
<feature type="repeat" description="ANK" evidence="3">
    <location>
        <begin position="824"/>
        <end position="844"/>
    </location>
</feature>
<dbReference type="RefSeq" id="WP_189354909.1">
    <property type="nucleotide sequence ID" value="NZ_BMYP01000080.1"/>
</dbReference>
<dbReference type="EMBL" id="BMYP01000080">
    <property type="protein sequence ID" value="GHD82327.1"/>
    <property type="molecule type" value="Genomic_DNA"/>
</dbReference>
<proteinExistence type="predicted"/>
<keyword evidence="1" id="KW-0677">Repeat</keyword>
<dbReference type="Proteomes" id="UP000662678">
    <property type="component" value="Unassembled WGS sequence"/>
</dbReference>
<comment type="caution">
    <text evidence="4">The sequence shown here is derived from an EMBL/GenBank/DDBJ whole genome shotgun (WGS) entry which is preliminary data.</text>
</comment>
<dbReference type="Pfam" id="PF12796">
    <property type="entry name" value="Ank_2"/>
    <property type="match status" value="1"/>
</dbReference>
<keyword evidence="5" id="KW-1185">Reference proteome</keyword>
<dbReference type="PROSITE" id="PS50297">
    <property type="entry name" value="ANK_REP_REGION"/>
    <property type="match status" value="2"/>
</dbReference>
<name>A0ABQ3HEX2_9NEIS</name>
<dbReference type="PROSITE" id="PS50088">
    <property type="entry name" value="ANK_REPEAT"/>
    <property type="match status" value="2"/>
</dbReference>
<dbReference type="InterPro" id="IPR036770">
    <property type="entry name" value="Ankyrin_rpt-contain_sf"/>
</dbReference>
<dbReference type="Pfam" id="PF00023">
    <property type="entry name" value="Ank"/>
    <property type="match status" value="1"/>
</dbReference>
<evidence type="ECO:0000256" key="2">
    <source>
        <dbReference type="ARBA" id="ARBA00023043"/>
    </source>
</evidence>
<accession>A0ABQ3HEX2</accession>
<evidence type="ECO:0000256" key="1">
    <source>
        <dbReference type="ARBA" id="ARBA00022737"/>
    </source>
</evidence>
<evidence type="ECO:0008006" key="6">
    <source>
        <dbReference type="Google" id="ProtNLM"/>
    </source>
</evidence>
<dbReference type="SMART" id="SM00248">
    <property type="entry name" value="ANK"/>
    <property type="match status" value="3"/>
</dbReference>
<keyword evidence="2 3" id="KW-0040">ANK repeat</keyword>
<dbReference type="Gene3D" id="1.25.40.20">
    <property type="entry name" value="Ankyrin repeat-containing domain"/>
    <property type="match status" value="2"/>
</dbReference>
<evidence type="ECO:0000313" key="5">
    <source>
        <dbReference type="Proteomes" id="UP000662678"/>
    </source>
</evidence>
<dbReference type="PANTHER" id="PTHR24171:SF8">
    <property type="entry name" value="BRCA1-ASSOCIATED RING DOMAIN PROTEIN 1"/>
    <property type="match status" value="1"/>
</dbReference>
<feature type="repeat" description="ANK" evidence="3">
    <location>
        <begin position="758"/>
        <end position="790"/>
    </location>
</feature>
<dbReference type="SUPFAM" id="SSF48403">
    <property type="entry name" value="Ankyrin repeat"/>
    <property type="match status" value="1"/>
</dbReference>
<reference evidence="5" key="1">
    <citation type="journal article" date="2019" name="Int. J. Syst. Evol. Microbiol.">
        <title>The Global Catalogue of Microorganisms (GCM) 10K type strain sequencing project: providing services to taxonomists for standard genome sequencing and annotation.</title>
        <authorList>
            <consortium name="The Broad Institute Genomics Platform"/>
            <consortium name="The Broad Institute Genome Sequencing Center for Infectious Disease"/>
            <person name="Wu L."/>
            <person name="Ma J."/>
        </authorList>
    </citation>
    <scope>NUCLEOTIDE SEQUENCE [LARGE SCALE GENOMIC DNA]</scope>
    <source>
        <strain evidence="5">KCTC 23713</strain>
    </source>
</reference>
<gene>
    <name evidence="4" type="ORF">GCM10011419_29690</name>
</gene>
<dbReference type="InterPro" id="IPR002110">
    <property type="entry name" value="Ankyrin_rpt"/>
</dbReference>
<sequence>MSTLPLTEAILLEIYQSLGGKTFQTNKKDKFATGQISFDAHRAMGEEVLKAIFEALDMDPEAQVDAIGNLMEFANAYKSIELKTWTYAADQRQILWALLGQFFIPGLARRVAFWSLDGSLDKGMPSGRFWYLPESRDEDGNASLYLPVAQVVDWLLDLLGMSVEQIADQHSEATYGIHEGLRRSLYNWRNDTPIRPDSIRKYFSDDAELTFQGVFSPDMESTPAEQFAAALVFVKRKALTADKLRCELPMTAPGRLEAILGEPADDDEKALFVKHLTERYAAPSMQVIRQRLLLARAMQDGYIRLLKFLCPDVDRQCADPEQNKLLQIFNIYKLVYNLTVDAWHHCRDEGESAENAWFEAQLPPWYQNGLLLSILPSRWVMANQELAQFLTRSFFDMEAGAELENHVGWDEPSELLIMERNLERAARDFNEMGRVQNLVERMKNSPHWRNLQQENSFGVISQVAQHPLLGLKAKRVALQRMRELANTPAQIVATICLELDGYLNGERNNRPKDTQVKVQSLLEEAEASEGFAQWKTPILQYKAKHILACNDFDGAEKLFREALDAGLERNFGTLRGEIARDCLALAVANGKLIANNHDKYYREMLAGGMMAEYRNVDDIPPIEETARWAAEYFWNTLYKPYPSFPTEKRRASGVVKELFKELIPLLMSGDQDGLSQWINANRALLKSPLPDVEGNSVLMSLIKVHTQFSSRLPQMRQMIPVELQGVQHQFENMLKHWRQFFGQLVKESPKQLNISDLKRQTPLMLMAQAGDTELVQMMLKAGANPDLQDWHGMTALHAACKSLEDGCVDVLLDHPCQLDKVTRDGRTPLHTASWAGHTHAVKRLSQLAPELVWQRDANNLTPLELAETLIEQPDALEFLAELRAQDSERCASRKELESIVQLLEQVPSLN</sequence>
<dbReference type="PANTHER" id="PTHR24171">
    <property type="entry name" value="ANKYRIN REPEAT DOMAIN-CONTAINING PROTEIN 39-RELATED"/>
    <property type="match status" value="1"/>
</dbReference>
<evidence type="ECO:0000256" key="3">
    <source>
        <dbReference type="PROSITE-ProRule" id="PRU00023"/>
    </source>
</evidence>
<evidence type="ECO:0000313" key="4">
    <source>
        <dbReference type="EMBL" id="GHD82327.1"/>
    </source>
</evidence>